<dbReference type="Proteomes" id="UP000064920">
    <property type="component" value="Chromosome"/>
</dbReference>
<sequence>MRYIVLTLMLAACAPISPAPHTDTRDVEIIGTPLARGSDRTRGEISAFCGARGAT</sequence>
<dbReference type="EMBL" id="CP012023">
    <property type="protein sequence ID" value="ALI56592.1"/>
    <property type="molecule type" value="Genomic_DNA"/>
</dbReference>
<evidence type="ECO:0000313" key="2">
    <source>
        <dbReference type="Proteomes" id="UP000064920"/>
    </source>
</evidence>
<accession>A0A0P0A1H0</accession>
<dbReference type="AlphaFoldDB" id="A0A0P0A1H0"/>
<dbReference type="PATRIC" id="fig|1397108.4.peg.2706"/>
<keyword evidence="2" id="KW-1185">Reference proteome</keyword>
<name>A0A0P0A1H0_9RHOB</name>
<gene>
    <name evidence="1" type="ORF">IMCC12053_2645</name>
</gene>
<protein>
    <submittedName>
        <fullName evidence="1">Uncharacterized protein</fullName>
    </submittedName>
</protein>
<proteinExistence type="predicted"/>
<reference evidence="1 2" key="1">
    <citation type="submission" date="2015-05" db="EMBL/GenBank/DDBJ databases">
        <authorList>
            <person name="Wang D.B."/>
            <person name="Wang M."/>
        </authorList>
    </citation>
    <scope>NUCLEOTIDE SEQUENCE [LARGE SCALE GENOMIC DNA]</scope>
    <source>
        <strain evidence="1 2">IMCC 12053</strain>
    </source>
</reference>
<organism evidence="1 2">
    <name type="scientific">Celeribacter marinus</name>
    <dbReference type="NCBI Taxonomy" id="1397108"/>
    <lineage>
        <taxon>Bacteria</taxon>
        <taxon>Pseudomonadati</taxon>
        <taxon>Pseudomonadota</taxon>
        <taxon>Alphaproteobacteria</taxon>
        <taxon>Rhodobacterales</taxon>
        <taxon>Roseobacteraceae</taxon>
        <taxon>Celeribacter</taxon>
    </lineage>
</organism>
<dbReference type="RefSeq" id="WP_169775318.1">
    <property type="nucleotide sequence ID" value="NZ_CP012023.1"/>
</dbReference>
<evidence type="ECO:0000313" key="1">
    <source>
        <dbReference type="EMBL" id="ALI56592.1"/>
    </source>
</evidence>
<dbReference type="KEGG" id="cmar:IMCC12053_2645"/>